<dbReference type="InterPro" id="IPR036390">
    <property type="entry name" value="WH_DNA-bd_sf"/>
</dbReference>
<sequence>MKKNNEENRFERIYKEIRQEICLLHFPPGTILNESKLAKRFKISRTPLRPVLQKLKHEGLVTIKNGVGTIVTGIDMKELKDIYDIRMMLIGTIDNFSTNIIQPIHIKEIENIIKKAKLLFKNKNAIKYAILCNKLEDIILNLISNEPLREITDILYYRVARIWFTFLPNMNWEHVIKIFLKELNEVLIALKKNDIKKLGIVRKKALQNILDDISEFIAKS</sequence>
<evidence type="ECO:0000256" key="2">
    <source>
        <dbReference type="ARBA" id="ARBA00023125"/>
    </source>
</evidence>
<dbReference type="Pfam" id="PF00392">
    <property type="entry name" value="GntR"/>
    <property type="match status" value="1"/>
</dbReference>
<keyword evidence="2" id="KW-0238">DNA-binding</keyword>
<reference evidence="5" key="1">
    <citation type="submission" date="2018-05" db="EMBL/GenBank/DDBJ databases">
        <authorList>
            <person name="Lanie J.A."/>
            <person name="Ng W.-L."/>
            <person name="Kazmierczak K.M."/>
            <person name="Andrzejewski T.M."/>
            <person name="Davidsen T.M."/>
            <person name="Wayne K.J."/>
            <person name="Tettelin H."/>
            <person name="Glass J.I."/>
            <person name="Rusch D."/>
            <person name="Podicherti R."/>
            <person name="Tsui H.-C.T."/>
            <person name="Winkler M.E."/>
        </authorList>
    </citation>
    <scope>NUCLEOTIDE SEQUENCE</scope>
</reference>
<evidence type="ECO:0000313" key="5">
    <source>
        <dbReference type="EMBL" id="SVA03301.1"/>
    </source>
</evidence>
<dbReference type="SMART" id="SM00345">
    <property type="entry name" value="HTH_GNTR"/>
    <property type="match status" value="1"/>
</dbReference>
<keyword evidence="3" id="KW-0804">Transcription</keyword>
<proteinExistence type="predicted"/>
<evidence type="ECO:0000256" key="3">
    <source>
        <dbReference type="ARBA" id="ARBA00023163"/>
    </source>
</evidence>
<organism evidence="5">
    <name type="scientific">marine metagenome</name>
    <dbReference type="NCBI Taxonomy" id="408172"/>
    <lineage>
        <taxon>unclassified sequences</taxon>
        <taxon>metagenomes</taxon>
        <taxon>ecological metagenomes</taxon>
    </lineage>
</organism>
<dbReference type="PANTHER" id="PTHR43537:SF5">
    <property type="entry name" value="UXU OPERON TRANSCRIPTIONAL REGULATOR"/>
    <property type="match status" value="1"/>
</dbReference>
<dbReference type="GO" id="GO:0003700">
    <property type="term" value="F:DNA-binding transcription factor activity"/>
    <property type="evidence" value="ECO:0007669"/>
    <property type="project" value="InterPro"/>
</dbReference>
<keyword evidence="1" id="KW-0805">Transcription regulation</keyword>
<evidence type="ECO:0000256" key="1">
    <source>
        <dbReference type="ARBA" id="ARBA00023015"/>
    </source>
</evidence>
<dbReference type="PRINTS" id="PR00035">
    <property type="entry name" value="HTHGNTR"/>
</dbReference>
<dbReference type="AlphaFoldDB" id="A0A381SIZ1"/>
<dbReference type="PROSITE" id="PS50949">
    <property type="entry name" value="HTH_GNTR"/>
    <property type="match status" value="1"/>
</dbReference>
<dbReference type="Gene3D" id="1.10.10.10">
    <property type="entry name" value="Winged helix-like DNA-binding domain superfamily/Winged helix DNA-binding domain"/>
    <property type="match status" value="1"/>
</dbReference>
<feature type="domain" description="HTH gntR-type" evidence="4">
    <location>
        <begin position="7"/>
        <end position="74"/>
    </location>
</feature>
<dbReference type="PANTHER" id="PTHR43537">
    <property type="entry name" value="TRANSCRIPTIONAL REGULATOR, GNTR FAMILY"/>
    <property type="match status" value="1"/>
</dbReference>
<name>A0A381SIZ1_9ZZZZ</name>
<dbReference type="InterPro" id="IPR000524">
    <property type="entry name" value="Tscrpt_reg_HTH_GntR"/>
</dbReference>
<gene>
    <name evidence="5" type="ORF">METZ01_LOCUS56155</name>
</gene>
<dbReference type="CDD" id="cd07377">
    <property type="entry name" value="WHTH_GntR"/>
    <property type="match status" value="1"/>
</dbReference>
<protein>
    <recommendedName>
        <fullName evidence="4">HTH gntR-type domain-containing protein</fullName>
    </recommendedName>
</protein>
<evidence type="ECO:0000259" key="4">
    <source>
        <dbReference type="PROSITE" id="PS50949"/>
    </source>
</evidence>
<dbReference type="EMBL" id="UINC01003093">
    <property type="protein sequence ID" value="SVA03301.1"/>
    <property type="molecule type" value="Genomic_DNA"/>
</dbReference>
<accession>A0A381SIZ1</accession>
<dbReference type="GO" id="GO:0003677">
    <property type="term" value="F:DNA binding"/>
    <property type="evidence" value="ECO:0007669"/>
    <property type="project" value="UniProtKB-KW"/>
</dbReference>
<dbReference type="InterPro" id="IPR036388">
    <property type="entry name" value="WH-like_DNA-bd_sf"/>
</dbReference>
<dbReference type="SUPFAM" id="SSF46785">
    <property type="entry name" value="Winged helix' DNA-binding domain"/>
    <property type="match status" value="1"/>
</dbReference>